<dbReference type="InParanoid" id="A0A200PPT4"/>
<dbReference type="OrthoDB" id="10537549at2759"/>
<comment type="caution">
    <text evidence="2">The sequence shown here is derived from an EMBL/GenBank/DDBJ whole genome shotgun (WGS) entry which is preliminary data.</text>
</comment>
<evidence type="ECO:0000256" key="1">
    <source>
        <dbReference type="SAM" id="MobiDB-lite"/>
    </source>
</evidence>
<evidence type="ECO:0000313" key="3">
    <source>
        <dbReference type="Proteomes" id="UP000195402"/>
    </source>
</evidence>
<keyword evidence="3" id="KW-1185">Reference proteome</keyword>
<feature type="region of interest" description="Disordered" evidence="1">
    <location>
        <begin position="1"/>
        <end position="41"/>
    </location>
</feature>
<dbReference type="EMBL" id="MVGT01004345">
    <property type="protein sequence ID" value="OVA00237.1"/>
    <property type="molecule type" value="Genomic_DNA"/>
</dbReference>
<dbReference type="AlphaFoldDB" id="A0A200PPT4"/>
<gene>
    <name evidence="2" type="ORF">BVC80_1633g2</name>
</gene>
<evidence type="ECO:0000313" key="2">
    <source>
        <dbReference type="EMBL" id="OVA00237.1"/>
    </source>
</evidence>
<protein>
    <submittedName>
        <fullName evidence="2">Uncharacterized protein</fullName>
    </submittedName>
</protein>
<organism evidence="2 3">
    <name type="scientific">Macleaya cordata</name>
    <name type="common">Five-seeded plume-poppy</name>
    <name type="synonym">Bocconia cordata</name>
    <dbReference type="NCBI Taxonomy" id="56857"/>
    <lineage>
        <taxon>Eukaryota</taxon>
        <taxon>Viridiplantae</taxon>
        <taxon>Streptophyta</taxon>
        <taxon>Embryophyta</taxon>
        <taxon>Tracheophyta</taxon>
        <taxon>Spermatophyta</taxon>
        <taxon>Magnoliopsida</taxon>
        <taxon>Ranunculales</taxon>
        <taxon>Papaveraceae</taxon>
        <taxon>Papaveroideae</taxon>
        <taxon>Macleaya</taxon>
    </lineage>
</organism>
<proteinExistence type="predicted"/>
<sequence length="81" mass="9163">MAEEKESTSMPLSQRGNPEDPEDPAKSPPTSPNSTTRKVSSDHRFLRFLLSSFRSPSFSLPLSRIFTLFELWHPILSQISS</sequence>
<dbReference type="Proteomes" id="UP000195402">
    <property type="component" value="Unassembled WGS sequence"/>
</dbReference>
<reference evidence="2 3" key="1">
    <citation type="journal article" date="2017" name="Mol. Plant">
        <title>The Genome of Medicinal Plant Macleaya cordata Provides New Insights into Benzylisoquinoline Alkaloids Metabolism.</title>
        <authorList>
            <person name="Liu X."/>
            <person name="Liu Y."/>
            <person name="Huang P."/>
            <person name="Ma Y."/>
            <person name="Qing Z."/>
            <person name="Tang Q."/>
            <person name="Cao H."/>
            <person name="Cheng P."/>
            <person name="Zheng Y."/>
            <person name="Yuan Z."/>
            <person name="Zhou Y."/>
            <person name="Liu J."/>
            <person name="Tang Z."/>
            <person name="Zhuo Y."/>
            <person name="Zhang Y."/>
            <person name="Yu L."/>
            <person name="Huang J."/>
            <person name="Yang P."/>
            <person name="Peng Q."/>
            <person name="Zhang J."/>
            <person name="Jiang W."/>
            <person name="Zhang Z."/>
            <person name="Lin K."/>
            <person name="Ro D.K."/>
            <person name="Chen X."/>
            <person name="Xiong X."/>
            <person name="Shang Y."/>
            <person name="Huang S."/>
            <person name="Zeng J."/>
        </authorList>
    </citation>
    <scope>NUCLEOTIDE SEQUENCE [LARGE SCALE GENOMIC DNA]</scope>
    <source>
        <strain evidence="3">cv. BLH2017</strain>
        <tissue evidence="2">Root</tissue>
    </source>
</reference>
<name>A0A200PPT4_MACCD</name>
<accession>A0A200PPT4</accession>